<proteinExistence type="inferred from homology"/>
<dbReference type="PATRIC" id="fig|246787.4.peg.3719"/>
<evidence type="ECO:0000313" key="5">
    <source>
        <dbReference type="EMBL" id="RGS39810.1"/>
    </source>
</evidence>
<feature type="domain" description="Glycoside hydrolase 35 catalytic" evidence="3">
    <location>
        <begin position="59"/>
        <end position="401"/>
    </location>
</feature>
<dbReference type="AlphaFoldDB" id="A0A0P0GU80"/>
<dbReference type="InterPro" id="IPR017853">
    <property type="entry name" value="GH"/>
</dbReference>
<keyword evidence="4" id="KW-0378">Hydrolase</keyword>
<dbReference type="RefSeq" id="WP_029427481.1">
    <property type="nucleotide sequence ID" value="NZ_CP012801.1"/>
</dbReference>
<evidence type="ECO:0000259" key="3">
    <source>
        <dbReference type="Pfam" id="PF01301"/>
    </source>
</evidence>
<dbReference type="GO" id="GO:0005975">
    <property type="term" value="P:carbohydrate metabolic process"/>
    <property type="evidence" value="ECO:0007669"/>
    <property type="project" value="InterPro"/>
</dbReference>
<dbReference type="SUPFAM" id="SSF51445">
    <property type="entry name" value="(Trans)glycosidases"/>
    <property type="match status" value="1"/>
</dbReference>
<gene>
    <name evidence="4" type="primary">bga_2</name>
    <name evidence="4" type="ORF">BcellWH2_03603</name>
    <name evidence="5" type="ORF">DWX97_00545</name>
</gene>
<protein>
    <submittedName>
        <fullName evidence="4">Beta-galactosidase</fullName>
        <ecNumber evidence="4">3.2.1.23</ecNumber>
    </submittedName>
    <submittedName>
        <fullName evidence="5">Glycosyl hydrolase family 35</fullName>
    </submittedName>
</protein>
<comment type="similarity">
    <text evidence="1 2">Belongs to the glycosyl hydrolase 35 family.</text>
</comment>
<reference evidence="4 6" key="1">
    <citation type="journal article" date="2015" name="Science">
        <title>Genetic determinants of in vivo fitness and diet responsiveness in multiple human gut Bacteroides.</title>
        <authorList>
            <person name="Wu M."/>
            <person name="McNulty N.P."/>
            <person name="Rodionov D.A."/>
            <person name="Khoroshkin M.S."/>
            <person name="Griffin N.W."/>
            <person name="Cheng J."/>
            <person name="Latreille P."/>
            <person name="Kerstetter R.A."/>
            <person name="Terrapon N."/>
            <person name="Henrissat B."/>
            <person name="Osterman A.L."/>
            <person name="Gordon J.I."/>
        </authorList>
    </citation>
    <scope>NUCLEOTIDE SEQUENCE [LARGE SCALE GENOMIC DNA]</scope>
    <source>
        <strain evidence="4 6">WH2</strain>
    </source>
</reference>
<dbReference type="InterPro" id="IPR001944">
    <property type="entry name" value="Glycoside_Hdrlase_35"/>
</dbReference>
<accession>A0A0P0GU80</accession>
<evidence type="ECO:0000313" key="6">
    <source>
        <dbReference type="Proteomes" id="UP000061809"/>
    </source>
</evidence>
<dbReference type="InterPro" id="IPR031330">
    <property type="entry name" value="Gly_Hdrlase_35_cat"/>
</dbReference>
<organism evidence="4 6">
    <name type="scientific">Bacteroides cellulosilyticus</name>
    <dbReference type="NCBI Taxonomy" id="246787"/>
    <lineage>
        <taxon>Bacteria</taxon>
        <taxon>Pseudomonadati</taxon>
        <taxon>Bacteroidota</taxon>
        <taxon>Bacteroidia</taxon>
        <taxon>Bacteroidales</taxon>
        <taxon>Bacteroidaceae</taxon>
        <taxon>Bacteroides</taxon>
    </lineage>
</organism>
<dbReference type="Pfam" id="PF01301">
    <property type="entry name" value="Glyco_hydro_35"/>
    <property type="match status" value="1"/>
</dbReference>
<dbReference type="EC" id="3.2.1.23" evidence="4"/>
<keyword evidence="4" id="KW-0326">Glycosidase</keyword>
<dbReference type="PRINTS" id="PR00742">
    <property type="entry name" value="GLHYDRLASE35"/>
</dbReference>
<dbReference type="Gene3D" id="2.60.120.260">
    <property type="entry name" value="Galactose-binding domain-like"/>
    <property type="match status" value="1"/>
</dbReference>
<evidence type="ECO:0000313" key="7">
    <source>
        <dbReference type="Proteomes" id="UP000283341"/>
    </source>
</evidence>
<name>A0A0P0GU80_9BACE</name>
<evidence type="ECO:0000313" key="4">
    <source>
        <dbReference type="EMBL" id="ALJ60826.1"/>
    </source>
</evidence>
<dbReference type="EMBL" id="CP012801">
    <property type="protein sequence ID" value="ALJ60826.1"/>
    <property type="molecule type" value="Genomic_DNA"/>
</dbReference>
<dbReference type="KEGG" id="bcel:BcellWH2_03603"/>
<evidence type="ECO:0000256" key="2">
    <source>
        <dbReference type="RuleBase" id="RU003679"/>
    </source>
</evidence>
<dbReference type="GO" id="GO:0004565">
    <property type="term" value="F:beta-galactosidase activity"/>
    <property type="evidence" value="ECO:0007669"/>
    <property type="project" value="UniProtKB-EC"/>
</dbReference>
<dbReference type="Gene3D" id="3.20.20.80">
    <property type="entry name" value="Glycosidases"/>
    <property type="match status" value="1"/>
</dbReference>
<dbReference type="Proteomes" id="UP000061809">
    <property type="component" value="Chromosome"/>
</dbReference>
<dbReference type="Proteomes" id="UP000283341">
    <property type="component" value="Unassembled WGS sequence"/>
</dbReference>
<sequence>MKKIACLFIGFCLFTNLSAQKVYRLDASDVMETPSCGHLKMGNPGPKEKAIEVNSLYMTMGGKPILPVMGELHFSRIRKDLWEDRILKMKACGINIISTYLFWNHHEEIEGQFEWENEKDLRSFIKLCRKHGLFVVPRLGPWSHGEARNGGTPDWILQKKYLKDRSNDVVYQNYVKRYFTQIANQLKGLYYKDGGNIIGIQLENEYWYGKEGEPHIQWLKDTALENGIDVPMYTVTGWGDGSVPPFEVIPLWGGYADAPWVEHVGKEYQPGNFLFDSFRDNENIGNDQIKRQDVYMTYEKYPFFTCEMGVGVQNTYHRRLSIDPLDGLGMMIAKLGSGSNLLGYYIFAGATQFTGKLWSTEEEQLKTGYWSRLPVKSYDFQAAIRESGEIAESYKKVKKLHYFVNEYEKDLAPMIPVIPKWEEDGLQVAVRSNNETGYMFGINYSRYHPKKVQKSVKFEVKLKDKTLRFPQKGIEMQDSTVFIWPLNVELDAMRLNYATAQLMGSVDNCYLFFQNRQIPVELSFDKSTVKGVEVNRAKIKEESDSWVVSGLNPGKDCVLKIQLQNGEEKCVVILTEKEADNCWLLEQDGKKVCYISDADLYSSLGDVYIFSTDKKAAYYKLKTGMNPGFEQKAVIFNQQQMDIRIQSKGILEEAKWLETANFHGIEPYQQRYRRFFFKEFNLDNPSEIKKVTLFMYPESKCILNLNDTWVNQEVKPNQLNEIDLTGYARKGVNLLFASFPFVEGKKQFAARVIVEYYNYDRIEFSTDSSWLTTDYYSNPSLTRVFPQPVAPVVVDKPGYAEGIAYNTFKEWRIQVPTDALENLNNIYMRINYSGDKAEIYNGYMLSDDDYNSHATWTVGLNRQEHSVEGKELTLVIYKLDKDEKIFFDLPANGTDEQADVKKIEFDFECLQKIE</sequence>
<dbReference type="EMBL" id="QRVJ01000001">
    <property type="protein sequence ID" value="RGS39810.1"/>
    <property type="molecule type" value="Genomic_DNA"/>
</dbReference>
<evidence type="ECO:0000256" key="1">
    <source>
        <dbReference type="ARBA" id="ARBA00009809"/>
    </source>
</evidence>
<dbReference type="PANTHER" id="PTHR23421">
    <property type="entry name" value="BETA-GALACTOSIDASE RELATED"/>
    <property type="match status" value="1"/>
</dbReference>
<reference evidence="5 7" key="2">
    <citation type="submission" date="2018-08" db="EMBL/GenBank/DDBJ databases">
        <title>A genome reference for cultivated species of the human gut microbiota.</title>
        <authorList>
            <person name="Zou Y."/>
            <person name="Xue W."/>
            <person name="Luo G."/>
        </authorList>
    </citation>
    <scope>NUCLEOTIDE SEQUENCE [LARGE SCALE GENOMIC DNA]</scope>
    <source>
        <strain evidence="5 7">AF22-3AC</strain>
    </source>
</reference>